<dbReference type="GO" id="GO:0003700">
    <property type="term" value="F:DNA-binding transcription factor activity"/>
    <property type="evidence" value="ECO:0007669"/>
    <property type="project" value="InterPro"/>
</dbReference>
<evidence type="ECO:0000313" key="16">
    <source>
        <dbReference type="Proteomes" id="UP000284644"/>
    </source>
</evidence>
<dbReference type="EMBL" id="QSKO01000025">
    <property type="protein sequence ID" value="RHE71255.1"/>
    <property type="molecule type" value="Genomic_DNA"/>
</dbReference>
<evidence type="ECO:0000313" key="6">
    <source>
        <dbReference type="EMBL" id="RHC05092.1"/>
    </source>
</evidence>
<evidence type="ECO:0000313" key="2">
    <source>
        <dbReference type="EMBL" id="CUQ01806.1"/>
    </source>
</evidence>
<dbReference type="EMBL" id="CZBA01000030">
    <property type="protein sequence ID" value="CUQ01806.1"/>
    <property type="molecule type" value="Genomic_DNA"/>
</dbReference>
<dbReference type="EMBL" id="QSHL01000009">
    <property type="protein sequence ID" value="RHC05092.1"/>
    <property type="molecule type" value="Genomic_DNA"/>
</dbReference>
<evidence type="ECO:0000313" key="17">
    <source>
        <dbReference type="Proteomes" id="UP000285839"/>
    </source>
</evidence>
<dbReference type="Proteomes" id="UP000284220">
    <property type="component" value="Unassembled WGS sequence"/>
</dbReference>
<dbReference type="AlphaFoldDB" id="A0A174SYF5"/>
<evidence type="ECO:0000313" key="5">
    <source>
        <dbReference type="EMBL" id="RGR44547.1"/>
    </source>
</evidence>
<dbReference type="Pfam" id="PF04545">
    <property type="entry name" value="Sigma70_r4"/>
    <property type="match status" value="1"/>
</dbReference>
<feature type="domain" description="RNA polymerase sigma-70 region 4" evidence="1">
    <location>
        <begin position="105"/>
        <end position="153"/>
    </location>
</feature>
<dbReference type="SUPFAM" id="SSF88659">
    <property type="entry name" value="Sigma3 and sigma4 domains of RNA polymerase sigma factors"/>
    <property type="match status" value="1"/>
</dbReference>
<gene>
    <name evidence="9" type="ORF">DW272_16875</name>
    <name evidence="8" type="ORF">DW723_13990</name>
    <name evidence="7" type="ORF">DW767_15595</name>
    <name evidence="6" type="ORF">DW859_12860</name>
    <name evidence="5" type="ORF">DWY46_18615</name>
    <name evidence="4" type="ORF">DWZ12_14995</name>
    <name evidence="3" type="ORF">DXB81_14820</name>
    <name evidence="2" type="ORF">ERS852533_03428</name>
</gene>
<dbReference type="Proteomes" id="UP000265808">
    <property type="component" value="Unassembled WGS sequence"/>
</dbReference>
<evidence type="ECO:0000313" key="8">
    <source>
        <dbReference type="EMBL" id="RHE71255.1"/>
    </source>
</evidence>
<proteinExistence type="predicted"/>
<evidence type="ECO:0000313" key="14">
    <source>
        <dbReference type="Proteomes" id="UP000283928"/>
    </source>
</evidence>
<dbReference type="EMBL" id="QSUB01000007">
    <property type="protein sequence ID" value="RGN02922.1"/>
    <property type="molecule type" value="Genomic_DNA"/>
</dbReference>
<evidence type="ECO:0000313" key="15">
    <source>
        <dbReference type="Proteomes" id="UP000284220"/>
    </source>
</evidence>
<dbReference type="Proteomes" id="UP000283928">
    <property type="component" value="Unassembled WGS sequence"/>
</dbReference>
<dbReference type="RefSeq" id="WP_055057013.1">
    <property type="nucleotide sequence ID" value="NZ_CAXSOH010000036.1"/>
</dbReference>
<dbReference type="Gene3D" id="1.20.140.160">
    <property type="match status" value="1"/>
</dbReference>
<organism evidence="2 10">
    <name type="scientific">Blautia obeum</name>
    <dbReference type="NCBI Taxonomy" id="40520"/>
    <lineage>
        <taxon>Bacteria</taxon>
        <taxon>Bacillati</taxon>
        <taxon>Bacillota</taxon>
        <taxon>Clostridia</taxon>
        <taxon>Lachnospirales</taxon>
        <taxon>Lachnospiraceae</taxon>
        <taxon>Blautia</taxon>
    </lineage>
</organism>
<dbReference type="Proteomes" id="UP000285839">
    <property type="component" value="Unassembled WGS sequence"/>
</dbReference>
<name>A0A174SYF5_9FIRM</name>
<dbReference type="GO" id="GO:0006352">
    <property type="term" value="P:DNA-templated transcription initiation"/>
    <property type="evidence" value="ECO:0007669"/>
    <property type="project" value="InterPro"/>
</dbReference>
<dbReference type="GeneID" id="79802496"/>
<evidence type="ECO:0000313" key="11">
    <source>
        <dbReference type="Proteomes" id="UP000261222"/>
    </source>
</evidence>
<dbReference type="InterPro" id="IPR014284">
    <property type="entry name" value="RNA_pol_sigma-70_dom"/>
</dbReference>
<dbReference type="Proteomes" id="UP000284644">
    <property type="component" value="Unassembled WGS sequence"/>
</dbReference>
<evidence type="ECO:0000313" key="13">
    <source>
        <dbReference type="Proteomes" id="UP000283585"/>
    </source>
</evidence>
<reference evidence="2 10" key="1">
    <citation type="submission" date="2015-09" db="EMBL/GenBank/DDBJ databases">
        <authorList>
            <consortium name="Pathogen Informatics"/>
        </authorList>
    </citation>
    <scope>NUCLEOTIDE SEQUENCE [LARGE SCALE GENOMIC DNA]</scope>
    <source>
        <strain evidence="2 10">2789STDY5834921</strain>
    </source>
</reference>
<evidence type="ECO:0000313" key="9">
    <source>
        <dbReference type="EMBL" id="RHG13526.1"/>
    </source>
</evidence>
<evidence type="ECO:0000313" key="4">
    <source>
        <dbReference type="EMBL" id="RGQ02593.1"/>
    </source>
</evidence>
<evidence type="ECO:0000313" key="12">
    <source>
        <dbReference type="Proteomes" id="UP000265808"/>
    </source>
</evidence>
<dbReference type="Proteomes" id="UP000095413">
    <property type="component" value="Unassembled WGS sequence"/>
</dbReference>
<evidence type="ECO:0000313" key="3">
    <source>
        <dbReference type="EMBL" id="RGN02922.1"/>
    </source>
</evidence>
<dbReference type="InterPro" id="IPR007630">
    <property type="entry name" value="RNA_pol_sigma70_r4"/>
</dbReference>
<dbReference type="EMBL" id="QRUH01000028">
    <property type="protein sequence ID" value="RGR44547.1"/>
    <property type="molecule type" value="Genomic_DNA"/>
</dbReference>
<evidence type="ECO:0000313" key="10">
    <source>
        <dbReference type="Proteomes" id="UP000095413"/>
    </source>
</evidence>
<dbReference type="Proteomes" id="UP000261222">
    <property type="component" value="Unassembled WGS sequence"/>
</dbReference>
<reference evidence="11 12" key="2">
    <citation type="submission" date="2018-08" db="EMBL/GenBank/DDBJ databases">
        <title>A genome reference for cultivated species of the human gut microbiota.</title>
        <authorList>
            <person name="Zou Y."/>
            <person name="Xue W."/>
            <person name="Luo G."/>
        </authorList>
    </citation>
    <scope>NUCLEOTIDE SEQUENCE [LARGE SCALE GENOMIC DNA]</scope>
    <source>
        <strain evidence="5 17">AF25-21</strain>
        <strain evidence="4 13">AF29-2BH</strain>
        <strain evidence="9 15">AM22-9LB</strain>
        <strain evidence="8 14">AM27-32LB</strain>
        <strain evidence="7 16">AM29-25AC</strain>
        <strain evidence="6 12">AM37-4AC</strain>
        <strain evidence="3 11">OM06-11AA</strain>
    </source>
</reference>
<dbReference type="NCBIfam" id="TIGR02937">
    <property type="entry name" value="sigma70-ECF"/>
    <property type="match status" value="1"/>
</dbReference>
<dbReference type="EMBL" id="QRHZ01000017">
    <property type="protein sequence ID" value="RHG13526.1"/>
    <property type="molecule type" value="Genomic_DNA"/>
</dbReference>
<evidence type="ECO:0000259" key="1">
    <source>
        <dbReference type="Pfam" id="PF04545"/>
    </source>
</evidence>
<dbReference type="Proteomes" id="UP000283585">
    <property type="component" value="Unassembled WGS sequence"/>
</dbReference>
<accession>A0A174SYF5</accession>
<dbReference type="EMBL" id="QRSS01000027">
    <property type="protein sequence ID" value="RGQ02593.1"/>
    <property type="molecule type" value="Genomic_DNA"/>
</dbReference>
<sequence>MYVEHPYKFNDKFYAKVDGKFYEITREVAKAMLSAYRNEVYRSKKWQPEDPETMTRKTKWTELLDCVFSENTDGIGVQDLPDECQRSVEDLVILQAESAELHQNIAKLSEHEQFIIKSIYFDGMKQVELAKKLEISKVRMSQKVSAILKKMRKMYEIG</sequence>
<evidence type="ECO:0000313" key="7">
    <source>
        <dbReference type="EMBL" id="RHE10337.1"/>
    </source>
</evidence>
<dbReference type="InterPro" id="IPR013324">
    <property type="entry name" value="RNA_pol_sigma_r3/r4-like"/>
</dbReference>
<dbReference type="EMBL" id="QSJW01000011">
    <property type="protein sequence ID" value="RHE10337.1"/>
    <property type="molecule type" value="Genomic_DNA"/>
</dbReference>
<protein>
    <submittedName>
        <fullName evidence="2">RNA polymerase sigma factor SigD</fullName>
    </submittedName>
    <submittedName>
        <fullName evidence="3">Sigma-70 family RNA polymerase sigma factor</fullName>
    </submittedName>
</protein>
<dbReference type="OrthoDB" id="1974402at2"/>